<comment type="caution">
    <text evidence="1">The sequence shown here is derived from an EMBL/GenBank/DDBJ whole genome shotgun (WGS) entry which is preliminary data.</text>
</comment>
<protein>
    <submittedName>
        <fullName evidence="1">Uncharacterized protein</fullName>
    </submittedName>
</protein>
<dbReference type="Proteomes" id="UP000019102">
    <property type="component" value="Unassembled WGS sequence"/>
</dbReference>
<dbReference type="OrthoDB" id="2622399at2"/>
<dbReference type="eggNOG" id="COG0438">
    <property type="taxonomic scope" value="Bacteria"/>
</dbReference>
<accession>W4VIV1</accession>
<reference evidence="1 2" key="1">
    <citation type="journal article" date="2014" name="Genome Announc.">
        <title>Draft Genome Sequence of the Boron-Tolerant and Moderately Halotolerant Bacterium Gracilibacillus boraciitolerans JCM 21714T.</title>
        <authorList>
            <person name="Ahmed I."/>
            <person name="Oshima K."/>
            <person name="Suda W."/>
            <person name="Kitamura K."/>
            <person name="Iida T."/>
            <person name="Ohmori Y."/>
            <person name="Fujiwara T."/>
            <person name="Hattori M."/>
            <person name="Ohkuma M."/>
        </authorList>
    </citation>
    <scope>NUCLEOTIDE SEQUENCE [LARGE SCALE GENOMIC DNA]</scope>
    <source>
        <strain evidence="1 2">JCM 21714</strain>
    </source>
</reference>
<evidence type="ECO:0000313" key="1">
    <source>
        <dbReference type="EMBL" id="GAE92684.1"/>
    </source>
</evidence>
<evidence type="ECO:0000313" key="2">
    <source>
        <dbReference type="Proteomes" id="UP000019102"/>
    </source>
</evidence>
<dbReference type="EMBL" id="BAVS01000006">
    <property type="protein sequence ID" value="GAE92684.1"/>
    <property type="molecule type" value="Genomic_DNA"/>
</dbReference>
<proteinExistence type="predicted"/>
<dbReference type="RefSeq" id="WP_035722735.1">
    <property type="nucleotide sequence ID" value="NZ_BAVS01000006.1"/>
</dbReference>
<dbReference type="STRING" id="1298598.JCM21714_1695"/>
<organism evidence="1 2">
    <name type="scientific">Gracilibacillus boraciitolerans JCM 21714</name>
    <dbReference type="NCBI Taxonomy" id="1298598"/>
    <lineage>
        <taxon>Bacteria</taxon>
        <taxon>Bacillati</taxon>
        <taxon>Bacillota</taxon>
        <taxon>Bacilli</taxon>
        <taxon>Bacillales</taxon>
        <taxon>Bacillaceae</taxon>
        <taxon>Gracilibacillus</taxon>
    </lineage>
</organism>
<name>W4VIV1_9BACI</name>
<gene>
    <name evidence="1" type="ORF">JCM21714_1695</name>
</gene>
<keyword evidence="2" id="KW-1185">Reference proteome</keyword>
<dbReference type="AlphaFoldDB" id="W4VIV1"/>
<sequence>MNTYTTNYWSLYLDFIEDFKEVIYRGYRLSYLVHFPSIIRPHGSLWKEIAQPDFTKRLTSRVTNRNQIQQLFSNYLDTIKVPFLSRKAPVAILDDPLIRIPMTIITKYFNRTHLITIKTYKYPQDKATKNQIYLQDYRTNTMQAKVKIQKQIDTILKRFSSHYVYQDLSVRHMLKHKIAFVINQIDMAEQLIKKISLSTIIISSPNHFGRVMAFVAAKKGFLPFVCNTAFLVMNLDSYQSLLLLMQSMVNLKKIGM</sequence>